<dbReference type="GO" id="GO:0003680">
    <property type="term" value="F:minor groove of adenine-thymine-rich DNA binding"/>
    <property type="evidence" value="ECO:0007669"/>
    <property type="project" value="TreeGrafter"/>
</dbReference>
<dbReference type="GO" id="GO:0005829">
    <property type="term" value="C:cytosol"/>
    <property type="evidence" value="ECO:0007669"/>
    <property type="project" value="TreeGrafter"/>
</dbReference>
<dbReference type="GO" id="GO:0003681">
    <property type="term" value="F:bent DNA binding"/>
    <property type="evidence" value="ECO:0007669"/>
    <property type="project" value="TreeGrafter"/>
</dbReference>
<dbReference type="STRING" id="999627.SAMN05216236_11850"/>
<dbReference type="AlphaFoldDB" id="A0A1I7CP40"/>
<feature type="coiled-coil region" evidence="5">
    <location>
        <begin position="6"/>
        <end position="33"/>
    </location>
</feature>
<accession>A0A1I7CP40</accession>
<protein>
    <submittedName>
        <fullName evidence="7">DNA-binding protein H-NS</fullName>
    </submittedName>
</protein>
<evidence type="ECO:0000313" key="8">
    <source>
        <dbReference type="Proteomes" id="UP000182466"/>
    </source>
</evidence>
<dbReference type="GO" id="GO:0032993">
    <property type="term" value="C:protein-DNA complex"/>
    <property type="evidence" value="ECO:0007669"/>
    <property type="project" value="TreeGrafter"/>
</dbReference>
<dbReference type="Pfam" id="PF00816">
    <property type="entry name" value="Histone_HNS"/>
    <property type="match status" value="1"/>
</dbReference>
<dbReference type="SUPFAM" id="SSF81273">
    <property type="entry name" value="H-NS histone-like proteins"/>
    <property type="match status" value="1"/>
</dbReference>
<dbReference type="Gene3D" id="4.10.430.10">
    <property type="entry name" value="Histone-like protein H-NS, C-terminal domain"/>
    <property type="match status" value="1"/>
</dbReference>
<dbReference type="EMBL" id="FPAW01000018">
    <property type="protein sequence ID" value="SFU01172.1"/>
    <property type="molecule type" value="Genomic_DNA"/>
</dbReference>
<organism evidence="7 8">
    <name type="scientific">Sedimentitalea nanhaiensis</name>
    <dbReference type="NCBI Taxonomy" id="999627"/>
    <lineage>
        <taxon>Bacteria</taxon>
        <taxon>Pseudomonadati</taxon>
        <taxon>Pseudomonadota</taxon>
        <taxon>Alphaproteobacteria</taxon>
        <taxon>Rhodobacterales</taxon>
        <taxon>Paracoccaceae</taxon>
        <taxon>Sedimentitalea</taxon>
    </lineage>
</organism>
<gene>
    <name evidence="7" type="ORF">SAMN05216236_11850</name>
</gene>
<dbReference type="PANTHER" id="PTHR38097:SF2">
    <property type="entry name" value="DNA-BINDING PROTEIN STPA"/>
    <property type="match status" value="1"/>
</dbReference>
<reference evidence="7 8" key="1">
    <citation type="submission" date="2016-10" db="EMBL/GenBank/DDBJ databases">
        <authorList>
            <person name="de Groot N.N."/>
        </authorList>
    </citation>
    <scope>NUCLEOTIDE SEQUENCE [LARGE SCALE GENOMIC DNA]</scope>
    <source>
        <strain evidence="7 8">CGMCC 1.10959</strain>
    </source>
</reference>
<dbReference type="RefSeq" id="WP_027263321.1">
    <property type="nucleotide sequence ID" value="NZ_FPAW01000018.1"/>
</dbReference>
<dbReference type="OrthoDB" id="5297879at2"/>
<dbReference type="SMART" id="SM00528">
    <property type="entry name" value="HNS"/>
    <property type="match status" value="1"/>
</dbReference>
<comment type="subcellular location">
    <subcellularLocation>
        <location evidence="1">Cytoplasm</location>
        <location evidence="1">Nucleoid</location>
    </subcellularLocation>
</comment>
<dbReference type="GO" id="GO:0001217">
    <property type="term" value="F:DNA-binding transcription repressor activity"/>
    <property type="evidence" value="ECO:0007669"/>
    <property type="project" value="TreeGrafter"/>
</dbReference>
<evidence type="ECO:0000256" key="3">
    <source>
        <dbReference type="ARBA" id="ARBA00022490"/>
    </source>
</evidence>
<evidence type="ECO:0000256" key="4">
    <source>
        <dbReference type="ARBA" id="ARBA00023125"/>
    </source>
</evidence>
<sequence length="107" mass="12112">MAIDLKSMSRKDLNQLKKDIDKALKDAELRERREALKAAEMAAAEYGFSLDELSSDKKVRGTAKALKAMPKYRNPENPEQTWSGRGRKPKWIHDALAKGVKISDLEI</sequence>
<dbReference type="eggNOG" id="COG2916">
    <property type="taxonomic scope" value="Bacteria"/>
</dbReference>
<comment type="similarity">
    <text evidence="2">Belongs to the histone-like protein H-NS family.</text>
</comment>
<proteinExistence type="inferred from homology"/>
<dbReference type="GO" id="GO:0000976">
    <property type="term" value="F:transcription cis-regulatory region binding"/>
    <property type="evidence" value="ECO:0007669"/>
    <property type="project" value="TreeGrafter"/>
</dbReference>
<name>A0A1I7CP40_9RHOB</name>
<feature type="domain" description="DNA-binding protein H-NS-like C-terminal" evidence="6">
    <location>
        <begin position="62"/>
        <end position="107"/>
    </location>
</feature>
<keyword evidence="4 7" id="KW-0238">DNA-binding</keyword>
<keyword evidence="5" id="KW-0175">Coiled coil</keyword>
<evidence type="ECO:0000256" key="2">
    <source>
        <dbReference type="ARBA" id="ARBA00010610"/>
    </source>
</evidence>
<evidence type="ECO:0000256" key="5">
    <source>
        <dbReference type="SAM" id="Coils"/>
    </source>
</evidence>
<evidence type="ECO:0000313" key="7">
    <source>
        <dbReference type="EMBL" id="SFU01172.1"/>
    </source>
</evidence>
<dbReference type="Proteomes" id="UP000182466">
    <property type="component" value="Unassembled WGS sequence"/>
</dbReference>
<dbReference type="InterPro" id="IPR037150">
    <property type="entry name" value="H-NS_C_dom_sf"/>
</dbReference>
<dbReference type="GO" id="GO:0009295">
    <property type="term" value="C:nucleoid"/>
    <property type="evidence" value="ECO:0007669"/>
    <property type="project" value="UniProtKB-SubCell"/>
</dbReference>
<keyword evidence="3" id="KW-0963">Cytoplasm</keyword>
<evidence type="ECO:0000256" key="1">
    <source>
        <dbReference type="ARBA" id="ARBA00004453"/>
    </source>
</evidence>
<keyword evidence="8" id="KW-1185">Reference proteome</keyword>
<dbReference type="PANTHER" id="PTHR38097">
    <property type="match status" value="1"/>
</dbReference>
<evidence type="ECO:0000259" key="6">
    <source>
        <dbReference type="SMART" id="SM00528"/>
    </source>
</evidence>
<dbReference type="InterPro" id="IPR027444">
    <property type="entry name" value="H-NS_C_dom"/>
</dbReference>